<organism evidence="4 5">
    <name type="scientific">Xenorhabdus innexi</name>
    <dbReference type="NCBI Taxonomy" id="290109"/>
    <lineage>
        <taxon>Bacteria</taxon>
        <taxon>Pseudomonadati</taxon>
        <taxon>Pseudomonadota</taxon>
        <taxon>Gammaproteobacteria</taxon>
        <taxon>Enterobacterales</taxon>
        <taxon>Morganellaceae</taxon>
        <taxon>Xenorhabdus</taxon>
    </lineage>
</organism>
<name>A0A2G0N0B0_9GAMM</name>
<dbReference type="Gene3D" id="2.40.160.160">
    <property type="entry name" value="Inverse autotransporter, beta-domain"/>
    <property type="match status" value="1"/>
</dbReference>
<dbReference type="InterPro" id="IPR038177">
    <property type="entry name" value="IAT_beta_sf"/>
</dbReference>
<dbReference type="Proteomes" id="UP000224871">
    <property type="component" value="Unassembled WGS sequence"/>
</dbReference>
<comment type="caution">
    <text evidence="4">The sequence shown here is derived from an EMBL/GenBank/DDBJ whole genome shotgun (WGS) entry which is preliminary data.</text>
</comment>
<dbReference type="EMBL" id="NIBU01000101">
    <property type="protein sequence ID" value="PHM28128.1"/>
    <property type="molecule type" value="Genomic_DNA"/>
</dbReference>
<evidence type="ECO:0000313" key="5">
    <source>
        <dbReference type="Proteomes" id="UP000224871"/>
    </source>
</evidence>
<feature type="region of interest" description="Disordered" evidence="2">
    <location>
        <begin position="500"/>
        <end position="523"/>
    </location>
</feature>
<accession>A0A2G0N0B0</accession>
<protein>
    <submittedName>
        <fullName evidence="4">Theta intimin</fullName>
    </submittedName>
</protein>
<evidence type="ECO:0000259" key="3">
    <source>
        <dbReference type="Pfam" id="PF11924"/>
    </source>
</evidence>
<dbReference type="InterPro" id="IPR024519">
    <property type="entry name" value="IAT_beta"/>
</dbReference>
<reference evidence="4 5" key="1">
    <citation type="journal article" date="2017" name="Nat. Microbiol.">
        <title>Natural product diversity associated with the nematode symbionts Photorhabdus and Xenorhabdus.</title>
        <authorList>
            <person name="Tobias N.J."/>
            <person name="Wolff H."/>
            <person name="Djahanschiri B."/>
            <person name="Grundmann F."/>
            <person name="Kronenwerth M."/>
            <person name="Shi Y.M."/>
            <person name="Simonyi S."/>
            <person name="Grun P."/>
            <person name="Shapiro-Ilan D."/>
            <person name="Pidot S.J."/>
            <person name="Stinear T.P."/>
            <person name="Ebersberger I."/>
            <person name="Bode H.B."/>
        </authorList>
    </citation>
    <scope>NUCLEOTIDE SEQUENCE [LARGE SCALE GENOMIC DNA]</scope>
    <source>
        <strain evidence="4 5">DSM 16336</strain>
    </source>
</reference>
<dbReference type="PANTHER" id="PTHR39576:SF2">
    <property type="entry name" value="ATTACHING AND EFFACING PROTEIN HOMOLOG-RELATED"/>
    <property type="match status" value="1"/>
</dbReference>
<dbReference type="InterPro" id="IPR003535">
    <property type="entry name" value="Intimin/invasin_bac"/>
</dbReference>
<dbReference type="PRINTS" id="PR01369">
    <property type="entry name" value="INTIMIN"/>
</dbReference>
<sequence length="592" mass="66266">MTNAYLRLSKWHPSRGDKLWEERPANGFDINGEFFLPTYPHIGSKLSYEKYFGDNVTLFNRDTKQKDPDFAKVGINYTPIPLITMGIDYRHGRSGHSDARLQANLNYKFGMPLSAQLSPDSVASMRTLAGSRYDLVERNNNIVLDHKENPRLDISLPKALDGYSANEIQAIAAVVSNKPTKPVTWRAEETFSKNGGVLPVSGNPITMTLPKYNPNGDNSYPIYATVELEDGKLSRTAEMTVTVSSFTPEVEPFKGDMEVSPKEGRFGNGTEEYTYRVLIVDPKNGKPLRNYKPASVEWGILDNKLPNNVKFKEKKTTTNNDGYLTASLVSNVGVDGVKIKVDITADDGNKYSSNSDKIPVDFKPVIQEAGLLIFSRHEYTRTQEKNKPYNVHEGLTITLTKKIPGNHAIAQFQDHIEYKQSSDLVKIVNRQITFPSETFTSSKSATVIATVTEAKTGAKYAYTYTFNPKRYVFSPDVGEVKLKDNGSNKTCEKLDRQYSLGRGAESMTEDNVRENSSDPNSLGNEYRYSVNDGSTGFSGFGFLPYRNPKDMKVKIKSTNKESNFILYHYYEMGGLIGIDPEDSGLLLCQIKE</sequence>
<dbReference type="InterPro" id="IPR051715">
    <property type="entry name" value="Intimin-Invasin_domain"/>
</dbReference>
<evidence type="ECO:0000256" key="1">
    <source>
        <dbReference type="ARBA" id="ARBA00010116"/>
    </source>
</evidence>
<dbReference type="PANTHER" id="PTHR39576">
    <property type="entry name" value="ATTACHING AND EFFACING PROTEIN HOMOLOG-RELATED-RELATED"/>
    <property type="match status" value="1"/>
</dbReference>
<proteinExistence type="inferred from homology"/>
<dbReference type="Pfam" id="PF11924">
    <property type="entry name" value="IAT_beta"/>
    <property type="match status" value="1"/>
</dbReference>
<comment type="similarity">
    <text evidence="1">Belongs to the intimin/invasin family.</text>
</comment>
<keyword evidence="5" id="KW-1185">Reference proteome</keyword>
<gene>
    <name evidence="4" type="ORF">Xinn_03892</name>
</gene>
<evidence type="ECO:0000256" key="2">
    <source>
        <dbReference type="SAM" id="MobiDB-lite"/>
    </source>
</evidence>
<feature type="domain" description="Inverse autotransporter beta-domain" evidence="3">
    <location>
        <begin position="2"/>
        <end position="140"/>
    </location>
</feature>
<evidence type="ECO:0000313" key="4">
    <source>
        <dbReference type="EMBL" id="PHM28128.1"/>
    </source>
</evidence>